<protein>
    <submittedName>
        <fullName evidence="2">Uncharacterized protein</fullName>
    </submittedName>
</protein>
<evidence type="ECO:0000313" key="3">
    <source>
        <dbReference type="Proteomes" id="UP000243250"/>
    </source>
</evidence>
<dbReference type="RefSeq" id="WP_089880982.1">
    <property type="nucleotide sequence ID" value="NZ_FOYS01000003.1"/>
</dbReference>
<dbReference type="STRING" id="555875.SAMN04488124_2384"/>
<accession>A0A1I6HLV7</accession>
<feature type="transmembrane region" description="Helical" evidence="1">
    <location>
        <begin position="88"/>
        <end position="107"/>
    </location>
</feature>
<feature type="transmembrane region" description="Helical" evidence="1">
    <location>
        <begin position="12"/>
        <end position="32"/>
    </location>
</feature>
<proteinExistence type="predicted"/>
<keyword evidence="1" id="KW-0472">Membrane</keyword>
<name>A0A1I6HLV7_9EURY</name>
<gene>
    <name evidence="2" type="ORF">SAMN04488124_2384</name>
</gene>
<keyword evidence="3" id="KW-1185">Reference proteome</keyword>
<feature type="transmembrane region" description="Helical" evidence="1">
    <location>
        <begin position="52"/>
        <end position="76"/>
    </location>
</feature>
<dbReference type="Proteomes" id="UP000243250">
    <property type="component" value="Unassembled WGS sequence"/>
</dbReference>
<keyword evidence="1" id="KW-1133">Transmembrane helix</keyword>
<sequence length="154" mass="15443">MNYKRLALGGGNVVGALLALVIAVLFGLLSALPLVISGLSASGEPISTTVRFANVLVVVGTVGLALACVVAAGGWFTDAVSRRVQRRASIAGIALAVLGSVGTGLMSGTLLGVLVMGAMLGIPAIALVTNLFVFRSSTGDDVPTVEDEPVRPSV</sequence>
<organism evidence="2 3">
    <name type="scientific">Halogeometricum limi</name>
    <dbReference type="NCBI Taxonomy" id="555875"/>
    <lineage>
        <taxon>Archaea</taxon>
        <taxon>Methanobacteriati</taxon>
        <taxon>Methanobacteriota</taxon>
        <taxon>Stenosarchaea group</taxon>
        <taxon>Halobacteria</taxon>
        <taxon>Halobacteriales</taxon>
        <taxon>Haloferacaceae</taxon>
        <taxon>Halogeometricum</taxon>
    </lineage>
</organism>
<feature type="transmembrane region" description="Helical" evidence="1">
    <location>
        <begin position="113"/>
        <end position="134"/>
    </location>
</feature>
<reference evidence="3" key="1">
    <citation type="submission" date="2016-10" db="EMBL/GenBank/DDBJ databases">
        <authorList>
            <person name="Varghese N."/>
            <person name="Submissions S."/>
        </authorList>
    </citation>
    <scope>NUCLEOTIDE SEQUENCE [LARGE SCALE GENOMIC DNA]</scope>
    <source>
        <strain evidence="3">CGMCC 1.8711</strain>
    </source>
</reference>
<dbReference type="AlphaFoldDB" id="A0A1I6HLV7"/>
<dbReference type="EMBL" id="FOYS01000003">
    <property type="protein sequence ID" value="SFR55463.1"/>
    <property type="molecule type" value="Genomic_DNA"/>
</dbReference>
<evidence type="ECO:0000313" key="2">
    <source>
        <dbReference type="EMBL" id="SFR55463.1"/>
    </source>
</evidence>
<keyword evidence="1" id="KW-0812">Transmembrane</keyword>
<evidence type="ECO:0000256" key="1">
    <source>
        <dbReference type="SAM" id="Phobius"/>
    </source>
</evidence>